<dbReference type="Proteomes" id="UP000319143">
    <property type="component" value="Unassembled WGS sequence"/>
</dbReference>
<keyword evidence="3" id="KW-1185">Reference proteome</keyword>
<evidence type="ECO:0000313" key="3">
    <source>
        <dbReference type="Proteomes" id="UP000319143"/>
    </source>
</evidence>
<proteinExistence type="predicted"/>
<dbReference type="EMBL" id="SJPV01000005">
    <property type="protein sequence ID" value="TWU37431.1"/>
    <property type="molecule type" value="Genomic_DNA"/>
</dbReference>
<organism evidence="2 3">
    <name type="scientific">Novipirellula artificiosorum</name>
    <dbReference type="NCBI Taxonomy" id="2528016"/>
    <lineage>
        <taxon>Bacteria</taxon>
        <taxon>Pseudomonadati</taxon>
        <taxon>Planctomycetota</taxon>
        <taxon>Planctomycetia</taxon>
        <taxon>Pirellulales</taxon>
        <taxon>Pirellulaceae</taxon>
        <taxon>Novipirellula</taxon>
    </lineage>
</organism>
<gene>
    <name evidence="2" type="ORF">Poly41_35620</name>
</gene>
<name>A0A5C6DP61_9BACT</name>
<dbReference type="AlphaFoldDB" id="A0A5C6DP61"/>
<dbReference type="RefSeq" id="WP_231615712.1">
    <property type="nucleotide sequence ID" value="NZ_SJPV01000005.1"/>
</dbReference>
<feature type="chain" id="PRO_5022820629" description="Secreted protein" evidence="1">
    <location>
        <begin position="22"/>
        <end position="323"/>
    </location>
</feature>
<accession>A0A5C6DP61</accession>
<evidence type="ECO:0000313" key="2">
    <source>
        <dbReference type="EMBL" id="TWU37431.1"/>
    </source>
</evidence>
<evidence type="ECO:0000256" key="1">
    <source>
        <dbReference type="SAM" id="SignalP"/>
    </source>
</evidence>
<protein>
    <recommendedName>
        <fullName evidence="4">Secreted protein</fullName>
    </recommendedName>
</protein>
<sequence length="323" mass="36187" precursor="true">MNYILQALIFIGLVPLSTAFAAEDLNPSAPKLLLIDNGVVRVGIDRSMGASITWLSWTEQPGNVVNIHDPGRLIQQSYYAGKSLDRTADGQSKDWSPWSWNPIQGGGVSSWARVIRFERVDDATLFGETIPKLWDMPDEEANAVMRQWTSFEPGTERTIVVRNRIECNREVSDAWGKALLRPQEVPACYFTRDFDQFRSYLGGGKWRTEETSIGPPWRKATPPLNAMACFNDLGQGIAIYSPTANSIWNYGPHVNASSNDPYAGPCIHVAPISRVRLGPQSTYEYRYWITVGNEEQIAASLDRLMKKHSHEKAVLGNRTEAVK</sequence>
<reference evidence="2 3" key="1">
    <citation type="submission" date="2019-02" db="EMBL/GenBank/DDBJ databases">
        <title>Deep-cultivation of Planctomycetes and their phenomic and genomic characterization uncovers novel biology.</title>
        <authorList>
            <person name="Wiegand S."/>
            <person name="Jogler M."/>
            <person name="Boedeker C."/>
            <person name="Pinto D."/>
            <person name="Vollmers J."/>
            <person name="Rivas-Marin E."/>
            <person name="Kohn T."/>
            <person name="Peeters S.H."/>
            <person name="Heuer A."/>
            <person name="Rast P."/>
            <person name="Oberbeckmann S."/>
            <person name="Bunk B."/>
            <person name="Jeske O."/>
            <person name="Meyerdierks A."/>
            <person name="Storesund J.E."/>
            <person name="Kallscheuer N."/>
            <person name="Luecker S."/>
            <person name="Lage O.M."/>
            <person name="Pohl T."/>
            <person name="Merkel B.J."/>
            <person name="Hornburger P."/>
            <person name="Mueller R.-W."/>
            <person name="Bruemmer F."/>
            <person name="Labrenz M."/>
            <person name="Spormann A.M."/>
            <person name="Op Den Camp H."/>
            <person name="Overmann J."/>
            <person name="Amann R."/>
            <person name="Jetten M.S.M."/>
            <person name="Mascher T."/>
            <person name="Medema M.H."/>
            <person name="Devos D.P."/>
            <person name="Kaster A.-K."/>
            <person name="Ovreas L."/>
            <person name="Rohde M."/>
            <person name="Galperin M.Y."/>
            <person name="Jogler C."/>
        </authorList>
    </citation>
    <scope>NUCLEOTIDE SEQUENCE [LARGE SCALE GENOMIC DNA]</scope>
    <source>
        <strain evidence="2 3">Poly41</strain>
    </source>
</reference>
<keyword evidence="1" id="KW-0732">Signal</keyword>
<feature type="signal peptide" evidence="1">
    <location>
        <begin position="1"/>
        <end position="21"/>
    </location>
</feature>
<comment type="caution">
    <text evidence="2">The sequence shown here is derived from an EMBL/GenBank/DDBJ whole genome shotgun (WGS) entry which is preliminary data.</text>
</comment>
<evidence type="ECO:0008006" key="4">
    <source>
        <dbReference type="Google" id="ProtNLM"/>
    </source>
</evidence>